<accession>A0A915PPW0</accession>
<dbReference type="AlphaFoldDB" id="A0A915PPW0"/>
<dbReference type="Proteomes" id="UP000887581">
    <property type="component" value="Unplaced"/>
</dbReference>
<name>A0A915PPW0_9BILA</name>
<evidence type="ECO:0000313" key="3">
    <source>
        <dbReference type="WBParaSite" id="sdigi.contig222.g6316.t1"/>
    </source>
</evidence>
<feature type="compositionally biased region" description="Polar residues" evidence="1">
    <location>
        <begin position="231"/>
        <end position="246"/>
    </location>
</feature>
<evidence type="ECO:0000256" key="1">
    <source>
        <dbReference type="SAM" id="MobiDB-lite"/>
    </source>
</evidence>
<proteinExistence type="predicted"/>
<feature type="region of interest" description="Disordered" evidence="1">
    <location>
        <begin position="209"/>
        <end position="266"/>
    </location>
</feature>
<keyword evidence="2" id="KW-1185">Reference proteome</keyword>
<organism evidence="2 3">
    <name type="scientific">Setaria digitata</name>
    <dbReference type="NCBI Taxonomy" id="48799"/>
    <lineage>
        <taxon>Eukaryota</taxon>
        <taxon>Metazoa</taxon>
        <taxon>Ecdysozoa</taxon>
        <taxon>Nematoda</taxon>
        <taxon>Chromadorea</taxon>
        <taxon>Rhabditida</taxon>
        <taxon>Spirurina</taxon>
        <taxon>Spiruromorpha</taxon>
        <taxon>Filarioidea</taxon>
        <taxon>Setariidae</taxon>
        <taxon>Setaria</taxon>
    </lineage>
</organism>
<protein>
    <submittedName>
        <fullName evidence="3">CCT domain-containing protein</fullName>
    </submittedName>
</protein>
<sequence length="266" mass="29316">MFSISLQIEHKNICGIIFFTSLLFRLLLNQSKPLLITIAPLIVAMEFDDEILAGGPTSSIGGGFGDSSFADFSMTHSPVPLCHSTPIKRSSSLGSVPGSGESCNLNDSILIVSSDENNADNVFEQRQPARDGSASLPFIPVLPPDLRMSRMIQNGQGIGNAPAAGSRRISAEPRNSFVGSHRYWLRERKSSFRAFGDIDGRYGSVKTITKKRGRNRRHRRQLRRRRMKYSSDPSSQDESGNTSSDPNSDHDMDMDEPPPFQMAIAI</sequence>
<evidence type="ECO:0000313" key="2">
    <source>
        <dbReference type="Proteomes" id="UP000887581"/>
    </source>
</evidence>
<feature type="compositionally biased region" description="Basic residues" evidence="1">
    <location>
        <begin position="209"/>
        <end position="228"/>
    </location>
</feature>
<reference evidence="3" key="1">
    <citation type="submission" date="2022-11" db="UniProtKB">
        <authorList>
            <consortium name="WormBaseParasite"/>
        </authorList>
    </citation>
    <scope>IDENTIFICATION</scope>
</reference>
<dbReference type="WBParaSite" id="sdigi.contig222.g6316.t1">
    <property type="protein sequence ID" value="sdigi.contig222.g6316.t1"/>
    <property type="gene ID" value="sdigi.contig222.g6316"/>
</dbReference>